<dbReference type="InterPro" id="IPR007891">
    <property type="entry name" value="CHASE3"/>
</dbReference>
<evidence type="ECO:0000313" key="9">
    <source>
        <dbReference type="EMBL" id="NDJ15764.1"/>
    </source>
</evidence>
<gene>
    <name evidence="9" type="ORF">GS601_00420</name>
</gene>
<keyword evidence="7" id="KW-1133">Transmembrane helix</keyword>
<dbReference type="PANTHER" id="PTHR43711">
    <property type="entry name" value="TWO-COMPONENT HISTIDINE KINASE"/>
    <property type="match status" value="1"/>
</dbReference>
<dbReference type="InterPro" id="IPR003594">
    <property type="entry name" value="HATPase_dom"/>
</dbReference>
<dbReference type="Pfam" id="PF00512">
    <property type="entry name" value="HisKA"/>
    <property type="match status" value="1"/>
</dbReference>
<name>A0A8J7YW91_9CYAN</name>
<comment type="catalytic activity">
    <reaction evidence="1">
        <text>ATP + protein L-histidine = ADP + protein N-phospho-L-histidine.</text>
        <dbReference type="EC" id="2.7.13.3"/>
    </reaction>
</comment>
<evidence type="ECO:0000313" key="10">
    <source>
        <dbReference type="Proteomes" id="UP000646053"/>
    </source>
</evidence>
<dbReference type="EC" id="2.7.13.3" evidence="2"/>
<dbReference type="SUPFAM" id="SSF55874">
    <property type="entry name" value="ATPase domain of HSP90 chaperone/DNA topoisomerase II/histidine kinase"/>
    <property type="match status" value="1"/>
</dbReference>
<dbReference type="PRINTS" id="PR00344">
    <property type="entry name" value="BCTRLSENSOR"/>
</dbReference>
<keyword evidence="3" id="KW-0597">Phosphoprotein</keyword>
<dbReference type="InterPro" id="IPR005467">
    <property type="entry name" value="His_kinase_dom"/>
</dbReference>
<dbReference type="InterPro" id="IPR036097">
    <property type="entry name" value="HisK_dim/P_sf"/>
</dbReference>
<dbReference type="Pfam" id="PF02518">
    <property type="entry name" value="HATPase_c"/>
    <property type="match status" value="1"/>
</dbReference>
<dbReference type="CDD" id="cd00082">
    <property type="entry name" value="HisKA"/>
    <property type="match status" value="1"/>
</dbReference>
<dbReference type="EMBL" id="WVIE01000001">
    <property type="protein sequence ID" value="NDJ15764.1"/>
    <property type="molecule type" value="Genomic_DNA"/>
</dbReference>
<protein>
    <recommendedName>
        <fullName evidence="2">histidine kinase</fullName>
        <ecNumber evidence="2">2.7.13.3</ecNumber>
    </recommendedName>
</protein>
<evidence type="ECO:0000256" key="4">
    <source>
        <dbReference type="ARBA" id="ARBA00022679"/>
    </source>
</evidence>
<proteinExistence type="predicted"/>
<feature type="transmembrane region" description="Helical" evidence="7">
    <location>
        <begin position="185"/>
        <end position="207"/>
    </location>
</feature>
<dbReference type="GO" id="GO:0000155">
    <property type="term" value="F:phosphorelay sensor kinase activity"/>
    <property type="evidence" value="ECO:0007669"/>
    <property type="project" value="InterPro"/>
</dbReference>
<dbReference type="FunFam" id="3.30.565.10:FF:000006">
    <property type="entry name" value="Sensor histidine kinase WalK"/>
    <property type="match status" value="1"/>
</dbReference>
<dbReference type="Proteomes" id="UP000646053">
    <property type="component" value="Unassembled WGS sequence"/>
</dbReference>
<dbReference type="PROSITE" id="PS50109">
    <property type="entry name" value="HIS_KIN"/>
    <property type="match status" value="1"/>
</dbReference>
<dbReference type="AlphaFoldDB" id="A0A8J7YW91"/>
<reference evidence="9" key="1">
    <citation type="submission" date="2019-12" db="EMBL/GenBank/DDBJ databases">
        <title>High-Quality draft genome sequences of three cyanobacteria isolated from the limestone walls of the Old Cathedral of Coimbra.</title>
        <authorList>
            <person name="Tiago I."/>
            <person name="Soares F."/>
            <person name="Portugal A."/>
        </authorList>
    </citation>
    <scope>NUCLEOTIDE SEQUENCE</scope>
    <source>
        <strain evidence="9">A</strain>
    </source>
</reference>
<dbReference type="SMART" id="SM00387">
    <property type="entry name" value="HATPase_c"/>
    <property type="match status" value="1"/>
</dbReference>
<keyword evidence="4" id="KW-0808">Transferase</keyword>
<keyword evidence="7" id="KW-0472">Membrane</keyword>
<evidence type="ECO:0000256" key="1">
    <source>
        <dbReference type="ARBA" id="ARBA00000085"/>
    </source>
</evidence>
<dbReference type="CDD" id="cd00075">
    <property type="entry name" value="HATPase"/>
    <property type="match status" value="1"/>
</dbReference>
<keyword evidence="6" id="KW-0902">Two-component regulatory system</keyword>
<keyword evidence="10" id="KW-1185">Reference proteome</keyword>
<dbReference type="Pfam" id="PF05227">
    <property type="entry name" value="CHASE3"/>
    <property type="match status" value="1"/>
</dbReference>
<comment type="caution">
    <text evidence="9">The sequence shown here is derived from an EMBL/GenBank/DDBJ whole genome shotgun (WGS) entry which is preliminary data.</text>
</comment>
<dbReference type="InterPro" id="IPR003661">
    <property type="entry name" value="HisK_dim/P_dom"/>
</dbReference>
<dbReference type="PANTHER" id="PTHR43711:SF26">
    <property type="entry name" value="SENSOR HISTIDINE KINASE RCSC"/>
    <property type="match status" value="1"/>
</dbReference>
<dbReference type="Gene3D" id="3.30.565.10">
    <property type="entry name" value="Histidine kinase-like ATPase, C-terminal domain"/>
    <property type="match status" value="1"/>
</dbReference>
<evidence type="ECO:0000259" key="8">
    <source>
        <dbReference type="PROSITE" id="PS50109"/>
    </source>
</evidence>
<dbReference type="InterPro" id="IPR050736">
    <property type="entry name" value="Sensor_HK_Regulatory"/>
</dbReference>
<dbReference type="CDD" id="cd19410">
    <property type="entry name" value="HK9-like_sensor"/>
    <property type="match status" value="1"/>
</dbReference>
<evidence type="ECO:0000256" key="5">
    <source>
        <dbReference type="ARBA" id="ARBA00022777"/>
    </source>
</evidence>
<dbReference type="SMART" id="SM00388">
    <property type="entry name" value="HisKA"/>
    <property type="match status" value="1"/>
</dbReference>
<feature type="domain" description="Histidine kinase" evidence="8">
    <location>
        <begin position="239"/>
        <end position="455"/>
    </location>
</feature>
<organism evidence="9 10">
    <name type="scientific">Myxacorys almedinensis A</name>
    <dbReference type="NCBI Taxonomy" id="2690445"/>
    <lineage>
        <taxon>Bacteria</taxon>
        <taxon>Bacillati</taxon>
        <taxon>Cyanobacteriota</taxon>
        <taxon>Cyanophyceae</taxon>
        <taxon>Leptolyngbyales</taxon>
        <taxon>Leptolyngbyaceae</taxon>
        <taxon>Myxacorys</taxon>
        <taxon>Myxacorys almedinensis</taxon>
    </lineage>
</organism>
<evidence type="ECO:0000256" key="3">
    <source>
        <dbReference type="ARBA" id="ARBA00022553"/>
    </source>
</evidence>
<evidence type="ECO:0000256" key="6">
    <source>
        <dbReference type="ARBA" id="ARBA00023012"/>
    </source>
</evidence>
<dbReference type="SUPFAM" id="SSF47384">
    <property type="entry name" value="Homodimeric domain of signal transducing histidine kinase"/>
    <property type="match status" value="1"/>
</dbReference>
<accession>A0A8J7YW91</accession>
<evidence type="ECO:0000256" key="7">
    <source>
        <dbReference type="SAM" id="Phobius"/>
    </source>
</evidence>
<keyword evidence="7" id="KW-0812">Transmembrane</keyword>
<dbReference type="RefSeq" id="WP_162421176.1">
    <property type="nucleotide sequence ID" value="NZ_WVIE01000001.1"/>
</dbReference>
<sequence>MKWKWSREGKWVVGGYLLAFLLTGGTSAISYQNAARLAESTTKVKRTQEVIGTLLGILGTLNEAESGRRGYILLGDRAELDRYQLAITKLDPAIARLQTLIQDHPAQQQRLADLKSLIEQRLVISKTSIETYQTGEAPTTQSRLGTASSRNRADIHQVVSTMQDEEGKTLEIWVEQSQSSIQARMLIELLGSVVSFGILLGVFGLLYRQTLKRQQAEKRELILAQEKELGELKLQFFSMTSHEFRTPLSIILGSAELLEDALRPIVEPPKLKNLYRIQVYAQLMTGLLADVLMLSRAEAGRLEFQPKLVEMQAFCLNLVEDIQVLGTARHPIRFVKQGQVTHAWIDEHLMYSVLSNLLSNAIKYSPEGKTVDFTLVCEPDSTTFHIRDEGIGMPLDLQEVLYQPFQRGENAKKILGTGLGLALVKKCLDLHHGQITVDSEVGVGTQFTVKIPQSQTELSDQR</sequence>
<dbReference type="InterPro" id="IPR004358">
    <property type="entry name" value="Sig_transdc_His_kin-like_C"/>
</dbReference>
<dbReference type="Gene3D" id="1.10.287.130">
    <property type="match status" value="1"/>
</dbReference>
<dbReference type="InterPro" id="IPR036890">
    <property type="entry name" value="HATPase_C_sf"/>
</dbReference>
<evidence type="ECO:0000256" key="2">
    <source>
        <dbReference type="ARBA" id="ARBA00012438"/>
    </source>
</evidence>
<keyword evidence="5 9" id="KW-0418">Kinase</keyword>